<keyword evidence="5" id="KW-1185">Reference proteome</keyword>
<dbReference type="KEGG" id="sroi:IAG44_40205"/>
<evidence type="ECO:0000313" key="4">
    <source>
        <dbReference type="EMBL" id="QNP75030.1"/>
    </source>
</evidence>
<dbReference type="Pfam" id="PF00465">
    <property type="entry name" value="Fe-ADH"/>
    <property type="match status" value="1"/>
</dbReference>
<dbReference type="PANTHER" id="PTHR11496">
    <property type="entry name" value="ALCOHOL DEHYDROGENASE"/>
    <property type="match status" value="1"/>
</dbReference>
<feature type="domain" description="Alcohol dehydrogenase iron-type/glycerol dehydrogenase GldA" evidence="2">
    <location>
        <begin position="8"/>
        <end position="173"/>
    </location>
</feature>
<evidence type="ECO:0000256" key="1">
    <source>
        <dbReference type="ARBA" id="ARBA00023002"/>
    </source>
</evidence>
<dbReference type="PANTHER" id="PTHR11496:SF104">
    <property type="entry name" value="3-DEOXY-ALPHA-D-MANNO-OCTULOSONATE 8-OXIDASE"/>
    <property type="match status" value="1"/>
</dbReference>
<dbReference type="RefSeq" id="WP_187751953.1">
    <property type="nucleotide sequence ID" value="NZ_CP060828.1"/>
</dbReference>
<dbReference type="InterPro" id="IPR056798">
    <property type="entry name" value="ADH_Fe_C"/>
</dbReference>
<evidence type="ECO:0000313" key="5">
    <source>
        <dbReference type="Proteomes" id="UP000516052"/>
    </source>
</evidence>
<dbReference type="GO" id="GO:0004022">
    <property type="term" value="F:alcohol dehydrogenase (NAD+) activity"/>
    <property type="evidence" value="ECO:0007669"/>
    <property type="project" value="UniProtKB-ARBA"/>
</dbReference>
<dbReference type="InterPro" id="IPR039697">
    <property type="entry name" value="Alcohol_dehydrogenase_Fe"/>
</dbReference>
<dbReference type="SUPFAM" id="SSF56796">
    <property type="entry name" value="Dehydroquinate synthase-like"/>
    <property type="match status" value="1"/>
</dbReference>
<dbReference type="FunFam" id="3.40.50.1970:FF:000003">
    <property type="entry name" value="Alcohol dehydrogenase, iron-containing"/>
    <property type="match status" value="1"/>
</dbReference>
<feature type="domain" description="Fe-containing alcohol dehydrogenase-like C-terminal" evidence="3">
    <location>
        <begin position="186"/>
        <end position="342"/>
    </location>
</feature>
<dbReference type="Pfam" id="PF25137">
    <property type="entry name" value="ADH_Fe_C"/>
    <property type="match status" value="1"/>
</dbReference>
<dbReference type="AlphaFoldDB" id="A0A7H0IQG4"/>
<dbReference type="GO" id="GO:0046872">
    <property type="term" value="F:metal ion binding"/>
    <property type="evidence" value="ECO:0007669"/>
    <property type="project" value="InterPro"/>
</dbReference>
<proteinExistence type="predicted"/>
<evidence type="ECO:0000259" key="3">
    <source>
        <dbReference type="Pfam" id="PF25137"/>
    </source>
</evidence>
<dbReference type="EMBL" id="CP060828">
    <property type="protein sequence ID" value="QNP75030.1"/>
    <property type="molecule type" value="Genomic_DNA"/>
</dbReference>
<gene>
    <name evidence="4" type="ORF">IAG44_40205</name>
</gene>
<protein>
    <submittedName>
        <fullName evidence="4">Iron-containing alcohol dehydrogenase</fullName>
    </submittedName>
</protein>
<name>A0A7H0IQG4_9ACTN</name>
<sequence length="369" mass="38048">MHFDLDIPTRIVFGAGSLDRLGALTRELGERPLLVTGRSAGRRYGYLERALASLGGAVHFDGVSPNPACVEVDRAAEVARAHGCDVVVGLGGGSPLDAAKAVAAVLGTGRGASELIGTTLSPADPVVPVVAVPTTAGSGSEVTKGAIVTDTVRRFRSGIRGDALTPRVAVIDPALTATVPQHVRTETAFDAFAHAVEGCVARRSDPLAQALSVRALGLITEQTDALAKDALSPAGREALSLAALLGGINVARASTCLPHRLQQAMGALPHLDISHGRGLAVVYPAWLRHTERHAPDGFGRLAAALGASSVGEAAGDFLDRTGLASRLRDHGVSRTDLGALLDGVSGNLDNDPRPGVDAGYLRLLYEESY</sequence>
<dbReference type="Gene3D" id="3.40.50.1970">
    <property type="match status" value="1"/>
</dbReference>
<dbReference type="Gene3D" id="1.20.1090.10">
    <property type="entry name" value="Dehydroquinate synthase-like - alpha domain"/>
    <property type="match status" value="1"/>
</dbReference>
<dbReference type="Proteomes" id="UP000516052">
    <property type="component" value="Chromosome"/>
</dbReference>
<reference evidence="4 5" key="1">
    <citation type="submission" date="2020-08" db="EMBL/GenBank/DDBJ databases">
        <title>A novel species.</title>
        <authorList>
            <person name="Gao J."/>
        </authorList>
    </citation>
    <scope>NUCLEOTIDE SEQUENCE [LARGE SCALE GENOMIC DNA]</scope>
    <source>
        <strain evidence="4 5">CRXT-G-22</strain>
    </source>
</reference>
<evidence type="ECO:0000259" key="2">
    <source>
        <dbReference type="Pfam" id="PF00465"/>
    </source>
</evidence>
<keyword evidence="1" id="KW-0560">Oxidoreductase</keyword>
<organism evidence="4 5">
    <name type="scientific">Streptomyces roseirectus</name>
    <dbReference type="NCBI Taxonomy" id="2768066"/>
    <lineage>
        <taxon>Bacteria</taxon>
        <taxon>Bacillati</taxon>
        <taxon>Actinomycetota</taxon>
        <taxon>Actinomycetes</taxon>
        <taxon>Kitasatosporales</taxon>
        <taxon>Streptomycetaceae</taxon>
        <taxon>Streptomyces</taxon>
    </lineage>
</organism>
<accession>A0A7H0IQG4</accession>
<dbReference type="InterPro" id="IPR001670">
    <property type="entry name" value="ADH_Fe/GldA"/>
</dbReference>